<dbReference type="RefSeq" id="WP_343751692.1">
    <property type="nucleotide sequence ID" value="NZ_BAAADM010000030.1"/>
</dbReference>
<dbReference type="Pfam" id="PF09148">
    <property type="entry name" value="DUF1934"/>
    <property type="match status" value="1"/>
</dbReference>
<evidence type="ECO:0000313" key="1">
    <source>
        <dbReference type="EMBL" id="GAA0436139.1"/>
    </source>
</evidence>
<reference evidence="2" key="1">
    <citation type="journal article" date="2019" name="Int. J. Syst. Evol. Microbiol.">
        <title>The Global Catalogue of Microorganisms (GCM) 10K type strain sequencing project: providing services to taxonomists for standard genome sequencing and annotation.</title>
        <authorList>
            <consortium name="The Broad Institute Genomics Platform"/>
            <consortium name="The Broad Institute Genome Sequencing Center for Infectious Disease"/>
            <person name="Wu L."/>
            <person name="Ma J."/>
        </authorList>
    </citation>
    <scope>NUCLEOTIDE SEQUENCE [LARGE SCALE GENOMIC DNA]</scope>
    <source>
        <strain evidence="2">JCM 12149</strain>
    </source>
</reference>
<comment type="caution">
    <text evidence="1">The sequence shown here is derived from an EMBL/GenBank/DDBJ whole genome shotgun (WGS) entry which is preliminary data.</text>
</comment>
<sequence>MTHDAKQVAIELHTSIDDDGDIEYNTVRETGYFYQKNNMDVLTFRETLDDGARLNNMITIHKDRVSIKRNGPVVMHQQFQPHRSTENVYQHPYGTIDMQTYTTHMDYRRPDPGKAGYLTLAYTVKLNGQLERNHQLALNVHHKEEGS</sequence>
<organism evidence="1 2">
    <name type="scientific">Lentibacillus halophilus</name>
    <dbReference type="NCBI Taxonomy" id="295065"/>
    <lineage>
        <taxon>Bacteria</taxon>
        <taxon>Bacillati</taxon>
        <taxon>Bacillota</taxon>
        <taxon>Bacilli</taxon>
        <taxon>Bacillales</taxon>
        <taxon>Bacillaceae</taxon>
        <taxon>Lentibacillus</taxon>
    </lineage>
</organism>
<gene>
    <name evidence="1" type="ORF">GCM10008983_10990</name>
</gene>
<keyword evidence="2" id="KW-1185">Reference proteome</keyword>
<evidence type="ECO:0000313" key="2">
    <source>
        <dbReference type="Proteomes" id="UP001501459"/>
    </source>
</evidence>
<dbReference type="InterPro" id="IPR012674">
    <property type="entry name" value="Calycin"/>
</dbReference>
<accession>A0ABP3J140</accession>
<dbReference type="InterPro" id="IPR015231">
    <property type="entry name" value="DUF1934"/>
</dbReference>
<evidence type="ECO:0008006" key="3">
    <source>
        <dbReference type="Google" id="ProtNLM"/>
    </source>
</evidence>
<dbReference type="SUPFAM" id="SSF50814">
    <property type="entry name" value="Lipocalins"/>
    <property type="match status" value="1"/>
</dbReference>
<proteinExistence type="predicted"/>
<protein>
    <recommendedName>
        <fullName evidence="3">DUF1934 domain-containing protein</fullName>
    </recommendedName>
</protein>
<dbReference type="Proteomes" id="UP001501459">
    <property type="component" value="Unassembled WGS sequence"/>
</dbReference>
<dbReference type="Gene3D" id="2.40.128.20">
    <property type="match status" value="1"/>
</dbReference>
<name>A0ABP3J140_9BACI</name>
<dbReference type="EMBL" id="BAAADM010000030">
    <property type="protein sequence ID" value="GAA0436139.1"/>
    <property type="molecule type" value="Genomic_DNA"/>
</dbReference>